<dbReference type="InterPro" id="IPR036291">
    <property type="entry name" value="NAD(P)-bd_dom_sf"/>
</dbReference>
<reference evidence="9 10" key="1">
    <citation type="journal article" date="2015" name="Antonie Van Leeuwenhoek">
        <title>Oricola cellulosilytica gen. nov., sp. nov., a cellulose-degrading bacterium of the family Phyllobacteriaceae isolated from surface seashore water, and emended descriptions of Mesorhizobium loti and Phyllobacterium myrsinacearum.</title>
        <authorList>
            <person name="Hameed A."/>
            <person name="Shahina M."/>
            <person name="Lai W.A."/>
            <person name="Lin S.Y."/>
            <person name="Young L.S."/>
            <person name="Liu Y.C."/>
            <person name="Hsu Y.H."/>
            <person name="Young C.C."/>
        </authorList>
    </citation>
    <scope>NUCLEOTIDE SEQUENCE [LARGE SCALE GENOMIC DNA]</scope>
    <source>
        <strain evidence="9 10">KCTC 52183</strain>
    </source>
</reference>
<dbReference type="OrthoDB" id="9775180at2"/>
<keyword evidence="5" id="KW-0520">NAD</keyword>
<protein>
    <recommendedName>
        <fullName evidence="1">Trk system potassium uptake protein TrkA</fullName>
    </recommendedName>
</protein>
<dbReference type="InterPro" id="IPR003148">
    <property type="entry name" value="RCK_N"/>
</dbReference>
<dbReference type="Gene3D" id="3.40.50.720">
    <property type="entry name" value="NAD(P)-binding Rossmann-like Domain"/>
    <property type="match status" value="2"/>
</dbReference>
<comment type="caution">
    <text evidence="9">The sequence shown here is derived from an EMBL/GenBank/DDBJ whole genome shotgun (WGS) entry which is preliminary data.</text>
</comment>
<evidence type="ECO:0000256" key="2">
    <source>
        <dbReference type="ARBA" id="ARBA00022448"/>
    </source>
</evidence>
<dbReference type="RefSeq" id="WP_131570070.1">
    <property type="nucleotide sequence ID" value="NZ_JAINFK010000005.1"/>
</dbReference>
<dbReference type="NCBIfam" id="NF007032">
    <property type="entry name" value="PRK09496.1-4"/>
    <property type="match status" value="1"/>
</dbReference>
<dbReference type="Gene3D" id="3.30.70.1450">
    <property type="entry name" value="Regulator of K+ conductance, C-terminal domain"/>
    <property type="match status" value="2"/>
</dbReference>
<dbReference type="InterPro" id="IPR050721">
    <property type="entry name" value="Trk_Ktr_HKT_K-transport"/>
</dbReference>
<dbReference type="PRINTS" id="PR00335">
    <property type="entry name" value="KUPTAKETRKA"/>
</dbReference>
<keyword evidence="10" id="KW-1185">Reference proteome</keyword>
<feature type="domain" description="RCK N-terminal" evidence="7">
    <location>
        <begin position="233"/>
        <end position="352"/>
    </location>
</feature>
<dbReference type="SUPFAM" id="SSF116726">
    <property type="entry name" value="TrkA C-terminal domain-like"/>
    <property type="match status" value="2"/>
</dbReference>
<keyword evidence="6" id="KW-0406">Ion transport</keyword>
<evidence type="ECO:0000259" key="8">
    <source>
        <dbReference type="PROSITE" id="PS51202"/>
    </source>
</evidence>
<feature type="domain" description="RCK N-terminal" evidence="7">
    <location>
        <begin position="1"/>
        <end position="124"/>
    </location>
</feature>
<dbReference type="EMBL" id="SJST01000006">
    <property type="protein sequence ID" value="TCD13147.1"/>
    <property type="molecule type" value="Genomic_DNA"/>
</dbReference>
<dbReference type="NCBIfam" id="NF007031">
    <property type="entry name" value="PRK09496.1-2"/>
    <property type="match status" value="1"/>
</dbReference>
<accession>A0A4R0PAB8</accession>
<evidence type="ECO:0000259" key="7">
    <source>
        <dbReference type="PROSITE" id="PS51201"/>
    </source>
</evidence>
<evidence type="ECO:0000256" key="1">
    <source>
        <dbReference type="ARBA" id="ARBA00017378"/>
    </source>
</evidence>
<dbReference type="NCBIfam" id="NF007030">
    <property type="entry name" value="PRK09496.1-1"/>
    <property type="match status" value="1"/>
</dbReference>
<dbReference type="AlphaFoldDB" id="A0A4R0PAB8"/>
<evidence type="ECO:0000256" key="4">
    <source>
        <dbReference type="ARBA" id="ARBA00022958"/>
    </source>
</evidence>
<feature type="domain" description="RCK C-terminal" evidence="8">
    <location>
        <begin position="144"/>
        <end position="228"/>
    </location>
</feature>
<name>A0A4R0PAB8_9HYPH</name>
<dbReference type="Pfam" id="PF02080">
    <property type="entry name" value="TrkA_C"/>
    <property type="match status" value="2"/>
</dbReference>
<dbReference type="PANTHER" id="PTHR43833:SF5">
    <property type="entry name" value="TRK SYSTEM POTASSIUM UPTAKE PROTEIN TRKA"/>
    <property type="match status" value="1"/>
</dbReference>
<evidence type="ECO:0000256" key="6">
    <source>
        <dbReference type="ARBA" id="ARBA00023065"/>
    </source>
</evidence>
<dbReference type="Proteomes" id="UP000291301">
    <property type="component" value="Unassembled WGS sequence"/>
</dbReference>
<proteinExistence type="predicted"/>
<dbReference type="PROSITE" id="PS51202">
    <property type="entry name" value="RCK_C"/>
    <property type="match status" value="2"/>
</dbReference>
<keyword evidence="4" id="KW-0630">Potassium</keyword>
<organism evidence="9 10">
    <name type="scientific">Oricola cellulosilytica</name>
    <dbReference type="NCBI Taxonomy" id="1429082"/>
    <lineage>
        <taxon>Bacteria</taxon>
        <taxon>Pseudomonadati</taxon>
        <taxon>Pseudomonadota</taxon>
        <taxon>Alphaproteobacteria</taxon>
        <taxon>Hyphomicrobiales</taxon>
        <taxon>Ahrensiaceae</taxon>
        <taxon>Oricola</taxon>
    </lineage>
</organism>
<dbReference type="Pfam" id="PF02254">
    <property type="entry name" value="TrkA_N"/>
    <property type="match status" value="2"/>
</dbReference>
<keyword evidence="3" id="KW-0633">Potassium transport</keyword>
<dbReference type="NCBIfam" id="NF007039">
    <property type="entry name" value="PRK09496.3-2"/>
    <property type="match status" value="1"/>
</dbReference>
<evidence type="ECO:0000313" key="10">
    <source>
        <dbReference type="Proteomes" id="UP000291301"/>
    </source>
</evidence>
<evidence type="ECO:0000313" key="9">
    <source>
        <dbReference type="EMBL" id="TCD13147.1"/>
    </source>
</evidence>
<dbReference type="SUPFAM" id="SSF51735">
    <property type="entry name" value="NAD(P)-binding Rossmann-fold domains"/>
    <property type="match status" value="2"/>
</dbReference>
<dbReference type="GO" id="GO:0005886">
    <property type="term" value="C:plasma membrane"/>
    <property type="evidence" value="ECO:0007669"/>
    <property type="project" value="InterPro"/>
</dbReference>
<dbReference type="PROSITE" id="PS51201">
    <property type="entry name" value="RCK_N"/>
    <property type="match status" value="2"/>
</dbReference>
<dbReference type="InterPro" id="IPR006037">
    <property type="entry name" value="RCK_C"/>
</dbReference>
<feature type="domain" description="RCK C-terminal" evidence="8">
    <location>
        <begin position="372"/>
        <end position="453"/>
    </location>
</feature>
<dbReference type="PANTHER" id="PTHR43833">
    <property type="entry name" value="POTASSIUM CHANNEL PROTEIN 2-RELATED-RELATED"/>
    <property type="match status" value="1"/>
</dbReference>
<keyword evidence="2" id="KW-0813">Transport</keyword>
<dbReference type="InterPro" id="IPR006036">
    <property type="entry name" value="K_uptake_TrkA"/>
</dbReference>
<dbReference type="InterPro" id="IPR036721">
    <property type="entry name" value="RCK_C_sf"/>
</dbReference>
<dbReference type="GO" id="GO:0015079">
    <property type="term" value="F:potassium ion transmembrane transporter activity"/>
    <property type="evidence" value="ECO:0007669"/>
    <property type="project" value="InterPro"/>
</dbReference>
<evidence type="ECO:0000256" key="5">
    <source>
        <dbReference type="ARBA" id="ARBA00023027"/>
    </source>
</evidence>
<sequence>MRVIICGAGQVGYGIAERLAAEANDVSVIDTSATLIQRVRDTLDVRGFVGHGSHPDVLAAAGAEQADMIIAVTLYDEVNMTACQVAHSLFDVPTKIARIRAQSYLAAHYNNLFSRDHLPIDVIISPEREVGDVVLRRIASPGATDIVQFAEGKVTMMAIECRDDCPVINTPLSQLTELFPDLSATVVGVWRNENLFVPHSADQLLARDLVYVIAHRDQVKRTLSLFGHDETEARRIIIAGGGNIGLYVASQLEARGSRSKVKIVEADHSRAVAVADQLHRTVVLNGSALDQQVLIEADIEESDLMVALTNDDQVNILSSVMAKRLGCNSTLVLINDPVYQGFTNTLGIDAQLNPRAVTISRVLQHVRRGRIRQVHSVQKGSAEVIEAEALETSPLVGSPLKQLDLPEDIRIGAVFRDGKVIKPDGTTVIKAKDRVVIFAMSSAVRQVEQMFRVSLEFF</sequence>
<gene>
    <name evidence="9" type="primary">trkA</name>
    <name evidence="9" type="ORF">E0D97_14165</name>
</gene>
<evidence type="ECO:0000256" key="3">
    <source>
        <dbReference type="ARBA" id="ARBA00022538"/>
    </source>
</evidence>